<dbReference type="NCBIfam" id="NF045780">
    <property type="entry name" value="TrlF_fam_ATP"/>
    <property type="match status" value="1"/>
</dbReference>
<evidence type="ECO:0000313" key="3">
    <source>
        <dbReference type="Proteomes" id="UP000412311"/>
    </source>
</evidence>
<dbReference type="Proteomes" id="UP000412311">
    <property type="component" value="Unassembled WGS sequence"/>
</dbReference>
<protein>
    <submittedName>
        <fullName evidence="2">Uncharacterized protein</fullName>
    </submittedName>
</protein>
<dbReference type="Gene3D" id="3.40.50.300">
    <property type="entry name" value="P-loop containing nucleotide triphosphate hydrolases"/>
    <property type="match status" value="2"/>
</dbReference>
<dbReference type="GO" id="GO:0016887">
    <property type="term" value="F:ATP hydrolysis activity"/>
    <property type="evidence" value="ECO:0007669"/>
    <property type="project" value="InterPro"/>
</dbReference>
<proteinExistence type="predicted"/>
<reference evidence="2 3" key="1">
    <citation type="submission" date="2019-09" db="EMBL/GenBank/DDBJ databases">
        <authorList>
            <person name="Chandra G."/>
            <person name="Truman W A."/>
        </authorList>
    </citation>
    <scope>NUCLEOTIDE SEQUENCE [LARGE SCALE GENOMIC DNA]</scope>
    <source>
        <strain evidence="2">PS925</strain>
    </source>
</reference>
<dbReference type="GO" id="GO:0006302">
    <property type="term" value="P:double-strand break repair"/>
    <property type="evidence" value="ECO:0007669"/>
    <property type="project" value="TreeGrafter"/>
</dbReference>
<dbReference type="GO" id="GO:0000731">
    <property type="term" value="P:DNA synthesis involved in DNA repair"/>
    <property type="evidence" value="ECO:0007669"/>
    <property type="project" value="TreeGrafter"/>
</dbReference>
<evidence type="ECO:0000256" key="1">
    <source>
        <dbReference type="SAM" id="Coils"/>
    </source>
</evidence>
<dbReference type="InterPro" id="IPR027417">
    <property type="entry name" value="P-loop_NTPase"/>
</dbReference>
<gene>
    <name evidence="2" type="ORF">PS925_01373</name>
</gene>
<organism evidence="2 3">
    <name type="scientific">Pseudomonas fluorescens</name>
    <dbReference type="NCBI Taxonomy" id="294"/>
    <lineage>
        <taxon>Bacteria</taxon>
        <taxon>Pseudomonadati</taxon>
        <taxon>Pseudomonadota</taxon>
        <taxon>Gammaproteobacteria</taxon>
        <taxon>Pseudomonadales</taxon>
        <taxon>Pseudomonadaceae</taxon>
        <taxon>Pseudomonas</taxon>
    </lineage>
</organism>
<dbReference type="EMBL" id="CABVJG010000003">
    <property type="protein sequence ID" value="VVP90857.1"/>
    <property type="molecule type" value="Genomic_DNA"/>
</dbReference>
<dbReference type="GO" id="GO:0005524">
    <property type="term" value="F:ATP binding"/>
    <property type="evidence" value="ECO:0007669"/>
    <property type="project" value="InterPro"/>
</dbReference>
<accession>A0A5E7SZ05</accession>
<dbReference type="InterPro" id="IPR054787">
    <property type="entry name" value="TrlF_ATPase"/>
</dbReference>
<dbReference type="SUPFAM" id="SSF52540">
    <property type="entry name" value="P-loop containing nucleoside triphosphate hydrolases"/>
    <property type="match status" value="1"/>
</dbReference>
<feature type="coiled-coil region" evidence="1">
    <location>
        <begin position="565"/>
        <end position="592"/>
    </location>
</feature>
<evidence type="ECO:0000313" key="2">
    <source>
        <dbReference type="EMBL" id="VVP90857.1"/>
    </source>
</evidence>
<sequence length="1031" mass="115739">MGECAMPIILQGSTWKKWDLHVHTPESLVHHYPGEKEAAWEAFLSDLEALPPEFKVLGINDYLFVDGYARVLQERQRGRLANIDLVLPVVELRLDKFGGILEHGDEGYRPSNWSRINLHVVFDQIDPQLIREQFMPAISHGYSLVPGSPGERWAGVITKANLIELGERVVASMPEDMRGRAPSPLRVGFNNLNVSFEAVCAALKTQHFHGKHIIAIGKSEWDSLRWNDHTIADKKTIINEADLVFTAAANPEAYVRARDGLKAAQVNARLLDCSDAHSLSTSGDKDRVGNCFTWIKADSTFQGLVQAIHEFDDRVYVGDAPPKRMKVEQNRTKFISSIKVGKVTESGLAEPWFDLDIPLNPDLVAIIGNKGSGKSALSDVIALVGNTKHYAKFSFLKNTRFRSPKRRFAEHFLGSLTWLDGSVMEKTLQEDPEPSSVERVKYLPQSYLEDLCNELGEGGSTTFDAELRKIIYSHVPEEERLGKASMDELLDFKVAEIEQARKGVKESISKINAEIIEAEHRSTNDFLRSLHELVVSKQGEIAALEEAKPQPVLDPSASPEALAESKQAAQQVDVLEDEVRKIEADEAALKNTRATALKREAIAKRVFTALTNYRKQHATFVAELKDLLADLDAELPIDSLVQLKVDSGPIEAIAAAAQMQVAAIDADLKNEDQGSISQRRSLTTAQLVEAKGMLGEAQRLYVLYKENLANWERAKAELIGSPDKPGSLLQLQAEIASLALLPEQQARLRAERSEKTREMHGLIQAMVDEYGRLYLPVQRFVNSDEQRELNLPLDFQVRIEEKGFSEQLLRRINQRVRGSFMGVDESSQRLRNLLLASNFETPDEAVAFADMIDDLLHFDRREGMPERAILLTDQLARTVTAQDLLDYLYCLDYLAPRYSLTYEGQEIGQLSPGERGLLLLVFYLLVDEDDIPIVIDQPEENLDNQTIFRVLVKCIKRAKERRQVIMVTHNPNLAVVCDAEQIIYAACDKAASRFDYEAGAIEHPDIKARVVEILEGTEPAFKNRQGKYRLQ</sequence>
<name>A0A5E7SZ05_PSEFL</name>
<dbReference type="PANTHER" id="PTHR32182">
    <property type="entry name" value="DNA REPLICATION AND REPAIR PROTEIN RECF"/>
    <property type="match status" value="1"/>
</dbReference>
<dbReference type="CDD" id="cd00267">
    <property type="entry name" value="ABC_ATPase"/>
    <property type="match status" value="1"/>
</dbReference>
<keyword evidence="1" id="KW-0175">Coiled coil</keyword>
<dbReference type="AlphaFoldDB" id="A0A5E7SZ05"/>
<dbReference type="PANTHER" id="PTHR32182:SF22">
    <property type="entry name" value="ATP-DEPENDENT ENDONUCLEASE, OLD FAMILY-RELATED"/>
    <property type="match status" value="1"/>
</dbReference>